<dbReference type="Proteomes" id="UP000298759">
    <property type="component" value="Chromosome"/>
</dbReference>
<dbReference type="SMART" id="SM00228">
    <property type="entry name" value="PDZ"/>
    <property type="match status" value="2"/>
</dbReference>
<dbReference type="InterPro" id="IPR001478">
    <property type="entry name" value="PDZ"/>
</dbReference>
<dbReference type="PRINTS" id="PR00834">
    <property type="entry name" value="PROTEASES2C"/>
</dbReference>
<reference evidence="11 12" key="1">
    <citation type="submission" date="2018-12" db="EMBL/GenBank/DDBJ databases">
        <authorList>
            <person name="Chong R.A."/>
        </authorList>
    </citation>
    <scope>NUCLEOTIDE SEQUENCE [LARGE SCALE GENOMIC DNA]</scope>
    <source>
        <strain evidence="11 12">Ahe</strain>
    </source>
</reference>
<dbReference type="GO" id="GO:0006515">
    <property type="term" value="P:protein quality control for misfolded or incompletely synthesized proteins"/>
    <property type="evidence" value="ECO:0007669"/>
    <property type="project" value="TreeGrafter"/>
</dbReference>
<feature type="active site" description="Charge relay system" evidence="8">
    <location>
        <position position="237"/>
    </location>
</feature>
<evidence type="ECO:0000256" key="9">
    <source>
        <dbReference type="PIRSR" id="PIRSR611782-2"/>
    </source>
</evidence>
<evidence type="ECO:0000256" key="8">
    <source>
        <dbReference type="PIRSR" id="PIRSR611782-1"/>
    </source>
</evidence>
<dbReference type="PANTHER" id="PTHR22939:SF129">
    <property type="entry name" value="SERINE PROTEASE HTRA2, MITOCHONDRIAL"/>
    <property type="match status" value="1"/>
</dbReference>
<dbReference type="RefSeq" id="WP_158339988.1">
    <property type="nucleotide sequence ID" value="NZ_CP034894.1"/>
</dbReference>
<dbReference type="GO" id="GO:0042597">
    <property type="term" value="C:periplasmic space"/>
    <property type="evidence" value="ECO:0007669"/>
    <property type="project" value="TreeGrafter"/>
</dbReference>
<keyword evidence="7" id="KW-1015">Disulfide bond</keyword>
<dbReference type="FunFam" id="2.30.42.10:FF:000037">
    <property type="entry name" value="Periplasmic serine endoprotease DegP-like"/>
    <property type="match status" value="1"/>
</dbReference>
<name>A0A4D6XWF3_9GAMM</name>
<dbReference type="InterPro" id="IPR009003">
    <property type="entry name" value="Peptidase_S1_PA"/>
</dbReference>
<dbReference type="Pfam" id="PF00595">
    <property type="entry name" value="PDZ"/>
    <property type="match status" value="1"/>
</dbReference>
<evidence type="ECO:0000313" key="11">
    <source>
        <dbReference type="EMBL" id="QCI17055.1"/>
    </source>
</evidence>
<accession>A0A4D6XWF3</accession>
<feature type="active site" description="Charge relay system" evidence="8">
    <location>
        <position position="132"/>
    </location>
</feature>
<keyword evidence="3" id="KW-0732">Signal</keyword>
<keyword evidence="5" id="KW-0378">Hydrolase</keyword>
<keyword evidence="2 11" id="KW-0645">Protease</keyword>
<evidence type="ECO:0000256" key="5">
    <source>
        <dbReference type="ARBA" id="ARBA00022801"/>
    </source>
</evidence>
<feature type="binding site" evidence="9">
    <location>
        <position position="162"/>
    </location>
    <ligand>
        <name>substrate</name>
    </ligand>
</feature>
<dbReference type="NCBIfam" id="NF008189">
    <property type="entry name" value="PRK10942.1"/>
    <property type="match status" value="1"/>
</dbReference>
<comment type="similarity">
    <text evidence="1">Belongs to the peptidase S1C family.</text>
</comment>
<dbReference type="NCBIfam" id="TIGR02037">
    <property type="entry name" value="degP_htrA_DO"/>
    <property type="match status" value="1"/>
</dbReference>
<dbReference type="SUPFAM" id="SSF50494">
    <property type="entry name" value="Trypsin-like serine proteases"/>
    <property type="match status" value="1"/>
</dbReference>
<dbReference type="SUPFAM" id="SSF50156">
    <property type="entry name" value="PDZ domain-like"/>
    <property type="match status" value="2"/>
</dbReference>
<dbReference type="FunFam" id="2.40.10.120:FF:000001">
    <property type="entry name" value="Periplasmic serine endoprotease DegP-like"/>
    <property type="match status" value="1"/>
</dbReference>
<feature type="binding site" evidence="9">
    <location>
        <begin position="235"/>
        <end position="237"/>
    </location>
    <ligand>
        <name>substrate</name>
    </ligand>
</feature>
<proteinExistence type="inferred from homology"/>
<evidence type="ECO:0000256" key="3">
    <source>
        <dbReference type="ARBA" id="ARBA00022729"/>
    </source>
</evidence>
<dbReference type="FunFam" id="2.40.10.10:FF:000001">
    <property type="entry name" value="Periplasmic serine protease DegS"/>
    <property type="match status" value="1"/>
</dbReference>
<evidence type="ECO:0000256" key="2">
    <source>
        <dbReference type="ARBA" id="ARBA00022670"/>
    </source>
</evidence>
<feature type="binding site" evidence="9">
    <location>
        <begin position="253"/>
        <end position="257"/>
    </location>
    <ligand>
        <name>substrate</name>
    </ligand>
</feature>
<dbReference type="InterPro" id="IPR001940">
    <property type="entry name" value="Peptidase_S1C"/>
</dbReference>
<dbReference type="Pfam" id="PF13365">
    <property type="entry name" value="Trypsin_2"/>
    <property type="match status" value="1"/>
</dbReference>
<evidence type="ECO:0000256" key="4">
    <source>
        <dbReference type="ARBA" id="ARBA00022737"/>
    </source>
</evidence>
<dbReference type="Gene3D" id="2.30.42.10">
    <property type="match status" value="2"/>
</dbReference>
<sequence length="483" mass="52268">MKRINIVLRGTVFILTLLLSFGMSWGNANVTSNNISSTQIIPSLAPMLEKVMPSVISINIEGNNTIQTSRLPHQFQPFFGDNSPFCQGNSPFRNSPFCHSNPNSDNTNEKFHALGSGVIIDAEKGYAVTNNHVVENANKIQVQLSDGRRYAAHVIGKDPRSDIALIQLKNANNLSAIKIADSDSLRVGDYTVAIGNPYGLGETVTSGIISALGRSGLNIEHYENFIQTDAAINRGNSGGALVNLNGELIGINTAILAPDGGNIGIGFAIPGNMVKNLTAQIVQFGQVRRGELGIIGMELNSDLAKIMKINTQKGAFISQVLPNSSAFQAGIKAGDIIISLNKKPIYSFAALRAEIGSLPVTTKMELGIFRNGKIKDIIVELKPSFKNSINFGEIYIGLEGANLSNYILDHQKKGVKVEDVKIHTSAAKIGFKKDDIILEVNQKLINNLDDLKHELDSKPHVLVFGVKRGNSNIYLVTEQLVNE</sequence>
<dbReference type="CDD" id="cd10839">
    <property type="entry name" value="cpPDZ1_DegP-like"/>
    <property type="match status" value="1"/>
</dbReference>
<dbReference type="GO" id="GO:0004252">
    <property type="term" value="F:serine-type endopeptidase activity"/>
    <property type="evidence" value="ECO:0007669"/>
    <property type="project" value="InterPro"/>
</dbReference>
<feature type="binding site" evidence="9">
    <location>
        <position position="132"/>
    </location>
    <ligand>
        <name>substrate</name>
    </ligand>
</feature>
<evidence type="ECO:0000256" key="7">
    <source>
        <dbReference type="ARBA" id="ARBA00023157"/>
    </source>
</evidence>
<dbReference type="InterPro" id="IPR036034">
    <property type="entry name" value="PDZ_sf"/>
</dbReference>
<gene>
    <name evidence="11" type="primary">degP</name>
    <name evidence="11" type="ORF">D9V62_01165</name>
</gene>
<dbReference type="InterPro" id="IPR011782">
    <property type="entry name" value="Pept_S1C_Do"/>
</dbReference>
<evidence type="ECO:0000259" key="10">
    <source>
        <dbReference type="PROSITE" id="PS50106"/>
    </source>
</evidence>
<dbReference type="EMBL" id="CP034894">
    <property type="protein sequence ID" value="QCI17055.1"/>
    <property type="molecule type" value="Genomic_DNA"/>
</dbReference>
<organism evidence="11 12">
    <name type="scientific">Buchnera aphidicola</name>
    <name type="common">Aphis helianthi</name>
    <dbReference type="NCBI Taxonomy" id="2315802"/>
    <lineage>
        <taxon>Bacteria</taxon>
        <taxon>Pseudomonadati</taxon>
        <taxon>Pseudomonadota</taxon>
        <taxon>Gammaproteobacteria</taxon>
        <taxon>Enterobacterales</taxon>
        <taxon>Erwiniaceae</taxon>
        <taxon>Buchnera</taxon>
    </lineage>
</organism>
<keyword evidence="4" id="KW-0677">Repeat</keyword>
<evidence type="ECO:0000256" key="1">
    <source>
        <dbReference type="ARBA" id="ARBA00010541"/>
    </source>
</evidence>
<protein>
    <submittedName>
        <fullName evidence="11">Serine endoprotease DegP</fullName>
    </submittedName>
</protein>
<evidence type="ECO:0000313" key="12">
    <source>
        <dbReference type="Proteomes" id="UP000298759"/>
    </source>
</evidence>
<dbReference type="AlphaFoldDB" id="A0A4D6XWF3"/>
<feature type="domain" description="PDZ" evidence="10">
    <location>
        <begin position="281"/>
        <end position="345"/>
    </location>
</feature>
<dbReference type="PANTHER" id="PTHR22939">
    <property type="entry name" value="SERINE PROTEASE FAMILY S1C HTRA-RELATED"/>
    <property type="match status" value="1"/>
</dbReference>
<dbReference type="OrthoDB" id="9758917at2"/>
<feature type="binding site" evidence="9">
    <location>
        <position position="61"/>
    </location>
    <ligand>
        <name>substrate</name>
    </ligand>
</feature>
<evidence type="ECO:0000256" key="6">
    <source>
        <dbReference type="ARBA" id="ARBA00022825"/>
    </source>
</evidence>
<reference evidence="11 12" key="2">
    <citation type="submission" date="2019-05" db="EMBL/GenBank/DDBJ databases">
        <title>Genome evolution of the obligate endosymbiont Buchnera aphidicola.</title>
        <authorList>
            <person name="Moran N.A."/>
        </authorList>
    </citation>
    <scope>NUCLEOTIDE SEQUENCE [LARGE SCALE GENOMIC DNA]</scope>
    <source>
        <strain evidence="11 12">Ahe</strain>
    </source>
</reference>
<keyword evidence="6" id="KW-0720">Serine protease</keyword>
<feature type="active site" description="Charge relay system" evidence="8">
    <location>
        <position position="162"/>
    </location>
</feature>
<feature type="binding site" evidence="9">
    <location>
        <begin position="292"/>
        <end position="296"/>
    </location>
    <ligand>
        <name>substrate</name>
    </ligand>
</feature>
<dbReference type="Gene3D" id="2.40.10.120">
    <property type="match status" value="1"/>
</dbReference>
<dbReference type="PROSITE" id="PS50106">
    <property type="entry name" value="PDZ"/>
    <property type="match status" value="1"/>
</dbReference>